<proteinExistence type="predicted"/>
<sequence length="82" mass="9226">MRAGYGGKTAIPYAAFEASLCERFHCLPSQLDDANAARLLQGIELLGIFELFQKMGEGIKLNSQERKLQGELLQLELEQEKR</sequence>
<name>X1GLP3_9ZZZZ</name>
<dbReference type="EMBL" id="BARU01007193">
    <property type="protein sequence ID" value="GAH42519.1"/>
    <property type="molecule type" value="Genomic_DNA"/>
</dbReference>
<organism evidence="1">
    <name type="scientific">marine sediment metagenome</name>
    <dbReference type="NCBI Taxonomy" id="412755"/>
    <lineage>
        <taxon>unclassified sequences</taxon>
        <taxon>metagenomes</taxon>
        <taxon>ecological metagenomes</taxon>
    </lineage>
</organism>
<accession>X1GLP3</accession>
<evidence type="ECO:0000313" key="1">
    <source>
        <dbReference type="EMBL" id="GAH42519.1"/>
    </source>
</evidence>
<reference evidence="1" key="1">
    <citation type="journal article" date="2014" name="Front. Microbiol.">
        <title>High frequency of phylogenetically diverse reductive dehalogenase-homologous genes in deep subseafloor sedimentary metagenomes.</title>
        <authorList>
            <person name="Kawai M."/>
            <person name="Futagami T."/>
            <person name="Toyoda A."/>
            <person name="Takaki Y."/>
            <person name="Nishi S."/>
            <person name="Hori S."/>
            <person name="Arai W."/>
            <person name="Tsubouchi T."/>
            <person name="Morono Y."/>
            <person name="Uchiyama I."/>
            <person name="Ito T."/>
            <person name="Fujiyama A."/>
            <person name="Inagaki F."/>
            <person name="Takami H."/>
        </authorList>
    </citation>
    <scope>NUCLEOTIDE SEQUENCE</scope>
    <source>
        <strain evidence="1">Expedition CK06-06</strain>
    </source>
</reference>
<dbReference type="AlphaFoldDB" id="X1GLP3"/>
<gene>
    <name evidence="1" type="ORF">S03H2_14182</name>
</gene>
<protein>
    <submittedName>
        <fullName evidence="1">Uncharacterized protein</fullName>
    </submittedName>
</protein>
<comment type="caution">
    <text evidence="1">The sequence shown here is derived from an EMBL/GenBank/DDBJ whole genome shotgun (WGS) entry which is preliminary data.</text>
</comment>